<dbReference type="SUPFAM" id="SSF55174">
    <property type="entry name" value="Alpha-L RNA-binding motif"/>
    <property type="match status" value="1"/>
</dbReference>
<organism evidence="11 12">
    <name type="scientific">Oceanibaculum indicum</name>
    <dbReference type="NCBI Taxonomy" id="526216"/>
    <lineage>
        <taxon>Bacteria</taxon>
        <taxon>Pseudomonadati</taxon>
        <taxon>Pseudomonadota</taxon>
        <taxon>Alphaproteobacteria</taxon>
        <taxon>Rhodospirillales</taxon>
        <taxon>Oceanibaculaceae</taxon>
        <taxon>Oceanibaculum</taxon>
    </lineage>
</organism>
<comment type="function">
    <text evidence="5">Responsible for synthesis of pseudouridine from uracil at positions 1911, 1915 and 1917 in 23S ribosomal RNA.</text>
</comment>
<dbReference type="InterPro" id="IPR050188">
    <property type="entry name" value="RluA_PseudoU_synthase"/>
</dbReference>
<reference evidence="11 12" key="1">
    <citation type="submission" date="2018-10" db="EMBL/GenBank/DDBJ databases">
        <title>Comparative analysis of microorganisms from saline springs in Andes Mountain Range, Colombia.</title>
        <authorList>
            <person name="Rubin E."/>
        </authorList>
    </citation>
    <scope>NUCLEOTIDE SEQUENCE [LARGE SCALE GENOMIC DNA]</scope>
    <source>
        <strain evidence="11 12">USBA 36</strain>
    </source>
</reference>
<evidence type="ECO:0000259" key="10">
    <source>
        <dbReference type="SMART" id="SM00363"/>
    </source>
</evidence>
<evidence type="ECO:0000256" key="5">
    <source>
        <dbReference type="ARBA" id="ARBA00056072"/>
    </source>
</evidence>
<dbReference type="InterPro" id="IPR006225">
    <property type="entry name" value="PsdUridine_synth_RluC/D"/>
</dbReference>
<dbReference type="InterPro" id="IPR006145">
    <property type="entry name" value="PsdUridine_synth_RsuA/RluA"/>
</dbReference>
<dbReference type="GO" id="GO:0160140">
    <property type="term" value="F:23S rRNA pseudouridine(1911/1915/1917) synthase activity"/>
    <property type="evidence" value="ECO:0007669"/>
    <property type="project" value="UniProtKB-EC"/>
</dbReference>
<proteinExistence type="inferred from homology"/>
<comment type="similarity">
    <text evidence="1 8">Belongs to the pseudouridine synthase RluA family.</text>
</comment>
<dbReference type="OrthoDB" id="9807829at2"/>
<dbReference type="InterPro" id="IPR036986">
    <property type="entry name" value="S4_RNA-bd_sf"/>
</dbReference>
<dbReference type="NCBIfam" id="TIGR00005">
    <property type="entry name" value="rluA_subfam"/>
    <property type="match status" value="1"/>
</dbReference>
<evidence type="ECO:0000256" key="6">
    <source>
        <dbReference type="PIRSR" id="PIRSR606225-1"/>
    </source>
</evidence>
<dbReference type="GO" id="GO:0000455">
    <property type="term" value="P:enzyme-directed rRNA pseudouridine synthesis"/>
    <property type="evidence" value="ECO:0007669"/>
    <property type="project" value="TreeGrafter"/>
</dbReference>
<evidence type="ECO:0000256" key="2">
    <source>
        <dbReference type="ARBA" id="ARBA00022884"/>
    </source>
</evidence>
<comment type="catalytic activity">
    <reaction evidence="8">
        <text>a uridine in RNA = a pseudouridine in RNA</text>
        <dbReference type="Rhea" id="RHEA:48348"/>
        <dbReference type="Rhea" id="RHEA-COMP:12068"/>
        <dbReference type="Rhea" id="RHEA-COMP:12069"/>
        <dbReference type="ChEBI" id="CHEBI:65314"/>
        <dbReference type="ChEBI" id="CHEBI:65315"/>
    </reaction>
</comment>
<dbReference type="Gene3D" id="3.10.290.10">
    <property type="entry name" value="RNA-binding S4 domain"/>
    <property type="match status" value="1"/>
</dbReference>
<evidence type="ECO:0000313" key="12">
    <source>
        <dbReference type="Proteomes" id="UP000277424"/>
    </source>
</evidence>
<dbReference type="Pfam" id="PF00849">
    <property type="entry name" value="PseudoU_synth_2"/>
    <property type="match status" value="1"/>
</dbReference>
<evidence type="ECO:0000256" key="9">
    <source>
        <dbReference type="SAM" id="MobiDB-lite"/>
    </source>
</evidence>
<keyword evidence="3 8" id="KW-0413">Isomerase</keyword>
<comment type="catalytic activity">
    <reaction evidence="4">
        <text>uridine(1911/1915/1917) in 23S rRNA = pseudouridine(1911/1915/1917) in 23S rRNA</text>
        <dbReference type="Rhea" id="RHEA:42524"/>
        <dbReference type="Rhea" id="RHEA-COMP:10097"/>
        <dbReference type="Rhea" id="RHEA-COMP:10098"/>
        <dbReference type="ChEBI" id="CHEBI:65314"/>
        <dbReference type="ChEBI" id="CHEBI:65315"/>
        <dbReference type="EC" id="5.4.99.23"/>
    </reaction>
</comment>
<protein>
    <recommendedName>
        <fullName evidence="8">Pseudouridine synthase</fullName>
        <ecNumber evidence="8">5.4.99.-</ecNumber>
    </recommendedName>
</protein>
<dbReference type="Gene3D" id="3.30.2350.10">
    <property type="entry name" value="Pseudouridine synthase"/>
    <property type="match status" value="1"/>
</dbReference>
<accession>A0A420WPI9</accession>
<feature type="active site" evidence="6">
    <location>
        <position position="152"/>
    </location>
</feature>
<evidence type="ECO:0000256" key="8">
    <source>
        <dbReference type="RuleBase" id="RU362028"/>
    </source>
</evidence>
<sequence length="336" mass="35703">MTQSKTEATPSAAPCETVTATEADTGARLDRFLAARLGDLSRSRLKALIEQGMVTASDGPVTDPSRKVKEGECFAVTLPPPEAAEPDAQDIPLVVVYEDDDLIVIDKPAGMVVHPAPGNPDSTLVNALLAHCGDSLSGIGGVRRPGIVHRIDKDTSGLLVAAKNDLAHAALTEQFAAHSIDRAYLALVWGVPVPPAGEIAGNIGRSNRDRKKMAVVGSGGKHALTRYRTLGRHGTLASLVECRLETGRTHQIRVHMASLGHPLVGDATYGGRRTRNTGSNDPVKAALSGFPRQALHARELGFLHPRSGKRLLFQSALPNDIQELLDRLAIRLPVGN</sequence>
<dbReference type="FunFam" id="3.30.2350.10:FF:000006">
    <property type="entry name" value="Pseudouridine synthase"/>
    <property type="match status" value="1"/>
</dbReference>
<dbReference type="GO" id="GO:0003723">
    <property type="term" value="F:RNA binding"/>
    <property type="evidence" value="ECO:0007669"/>
    <property type="project" value="UniProtKB-KW"/>
</dbReference>
<dbReference type="AlphaFoldDB" id="A0A420WPI9"/>
<evidence type="ECO:0000256" key="1">
    <source>
        <dbReference type="ARBA" id="ARBA00010876"/>
    </source>
</evidence>
<dbReference type="CDD" id="cd02869">
    <property type="entry name" value="PseudoU_synth_RluA_like"/>
    <property type="match status" value="1"/>
</dbReference>
<dbReference type="Pfam" id="PF01479">
    <property type="entry name" value="S4"/>
    <property type="match status" value="1"/>
</dbReference>
<dbReference type="PROSITE" id="PS01129">
    <property type="entry name" value="PSI_RLU"/>
    <property type="match status" value="1"/>
</dbReference>
<dbReference type="EC" id="5.4.99.-" evidence="8"/>
<dbReference type="PROSITE" id="PS50889">
    <property type="entry name" value="S4"/>
    <property type="match status" value="1"/>
</dbReference>
<dbReference type="PANTHER" id="PTHR21600">
    <property type="entry name" value="MITOCHONDRIAL RNA PSEUDOURIDINE SYNTHASE"/>
    <property type="match status" value="1"/>
</dbReference>
<feature type="region of interest" description="Disordered" evidence="9">
    <location>
        <begin position="1"/>
        <end position="21"/>
    </location>
</feature>
<evidence type="ECO:0000256" key="7">
    <source>
        <dbReference type="PROSITE-ProRule" id="PRU00182"/>
    </source>
</evidence>
<dbReference type="SMART" id="SM00363">
    <property type="entry name" value="S4"/>
    <property type="match status" value="1"/>
</dbReference>
<keyword evidence="2 7" id="KW-0694">RNA-binding</keyword>
<name>A0A420WPI9_9PROT</name>
<dbReference type="Proteomes" id="UP000277424">
    <property type="component" value="Unassembled WGS sequence"/>
</dbReference>
<dbReference type="EMBL" id="RBIG01000001">
    <property type="protein sequence ID" value="RKQ72832.1"/>
    <property type="molecule type" value="Genomic_DNA"/>
</dbReference>
<evidence type="ECO:0000256" key="4">
    <source>
        <dbReference type="ARBA" id="ARBA00036882"/>
    </source>
</evidence>
<gene>
    <name evidence="11" type="ORF">BCL74_0601</name>
</gene>
<comment type="caution">
    <text evidence="11">The sequence shown here is derived from an EMBL/GenBank/DDBJ whole genome shotgun (WGS) entry which is preliminary data.</text>
</comment>
<dbReference type="InterPro" id="IPR006224">
    <property type="entry name" value="PsdUridine_synth_RluA-like_CS"/>
</dbReference>
<evidence type="ECO:0000256" key="3">
    <source>
        <dbReference type="ARBA" id="ARBA00023235"/>
    </source>
</evidence>
<evidence type="ECO:0000313" key="11">
    <source>
        <dbReference type="EMBL" id="RKQ72832.1"/>
    </source>
</evidence>
<dbReference type="CDD" id="cd00165">
    <property type="entry name" value="S4"/>
    <property type="match status" value="1"/>
</dbReference>
<dbReference type="PANTHER" id="PTHR21600:SF44">
    <property type="entry name" value="RIBOSOMAL LARGE SUBUNIT PSEUDOURIDINE SYNTHASE D"/>
    <property type="match status" value="1"/>
</dbReference>
<feature type="domain" description="RNA-binding S4" evidence="10">
    <location>
        <begin position="27"/>
        <end position="85"/>
    </location>
</feature>
<dbReference type="InterPro" id="IPR020103">
    <property type="entry name" value="PsdUridine_synth_cat_dom_sf"/>
</dbReference>
<dbReference type="SUPFAM" id="SSF55120">
    <property type="entry name" value="Pseudouridine synthase"/>
    <property type="match status" value="1"/>
</dbReference>
<dbReference type="RefSeq" id="WP_121217444.1">
    <property type="nucleotide sequence ID" value="NZ_RBIG01000001.1"/>
</dbReference>
<dbReference type="InterPro" id="IPR002942">
    <property type="entry name" value="S4_RNA-bd"/>
</dbReference>